<accession>A0AAI8YHN2</accession>
<protein>
    <submittedName>
        <fullName evidence="1">Uu.00g125080.m01.CDS01</fullName>
    </submittedName>
</protein>
<comment type="caution">
    <text evidence="1">The sequence shown here is derived from an EMBL/GenBank/DDBJ whole genome shotgun (WGS) entry which is preliminary data.</text>
</comment>
<evidence type="ECO:0000313" key="1">
    <source>
        <dbReference type="EMBL" id="CAJ2505114.1"/>
    </source>
</evidence>
<name>A0AAI8YHN2_9PEZI</name>
<dbReference type="Proteomes" id="UP001295740">
    <property type="component" value="Unassembled WGS sequence"/>
</dbReference>
<keyword evidence="2" id="KW-1185">Reference proteome</keyword>
<proteinExistence type="predicted"/>
<evidence type="ECO:0000313" key="2">
    <source>
        <dbReference type="Proteomes" id="UP001295740"/>
    </source>
</evidence>
<reference evidence="1" key="1">
    <citation type="submission" date="2023-10" db="EMBL/GenBank/DDBJ databases">
        <authorList>
            <person name="Hackl T."/>
        </authorList>
    </citation>
    <scope>NUCLEOTIDE SEQUENCE</scope>
</reference>
<organism evidence="1 2">
    <name type="scientific">Anthostomella pinea</name>
    <dbReference type="NCBI Taxonomy" id="933095"/>
    <lineage>
        <taxon>Eukaryota</taxon>
        <taxon>Fungi</taxon>
        <taxon>Dikarya</taxon>
        <taxon>Ascomycota</taxon>
        <taxon>Pezizomycotina</taxon>
        <taxon>Sordariomycetes</taxon>
        <taxon>Xylariomycetidae</taxon>
        <taxon>Xylariales</taxon>
        <taxon>Xylariaceae</taxon>
        <taxon>Anthostomella</taxon>
    </lineage>
</organism>
<sequence>MDIGTNHVIPVRVPRPIREETEKPPSHLQQILGTLRPSKPVARVVPQTGKWYMTTTHNGDASHGFCQTCHEQFFPASHLILDPEARSIAESFAKNITQNRIHLSATIEDHGNQIYRKWKNFGAKKRHDALNHVTELIEKDSGFIVLPTSSRPKASTGSGCLSPASQHFITPVCPIKYVAFVDSWFMPRMNKEDLSTDPSWLAVSVQQAINANAFSLPSQHAETVRLLEAHDVLPALYNPNDAKFGELVPWSRDDAHTQKAVGFTRAHLILVAEDRCLACFAESKLHGLKRQEKFAIDISREGHNEWDARVHDTVERDPFETRSDPDVEKVVSLLQDCYDQAYDYLGLLQTDPRFMQYECKKIIQSPVIKRLPFGKQCGIALDEIFIAPLRYELYWNELVSQATDSAGMWKLSLGTTNPVCHALSNHMSSRLRDLMDLILATMICELRAMLPFKKAFEEHFDIKMTSGGQMRILKATSGVYRESSDNLFWALH</sequence>
<gene>
    <name evidence="1" type="ORF">KHLLAP_LOCUS5582</name>
</gene>
<dbReference type="EMBL" id="CAUWAG010000007">
    <property type="protein sequence ID" value="CAJ2505114.1"/>
    <property type="molecule type" value="Genomic_DNA"/>
</dbReference>
<dbReference type="AlphaFoldDB" id="A0AAI8YHN2"/>